<proteinExistence type="predicted"/>
<gene>
    <name evidence="1" type="ORF">GCM10022222_53870</name>
</gene>
<accession>A0ABP6X8V2</accession>
<comment type="caution">
    <text evidence="1">The sequence shown here is derived from an EMBL/GenBank/DDBJ whole genome shotgun (WGS) entry which is preliminary data.</text>
</comment>
<sequence>MLGVTTHRNNVGGPQVRRLTSVARIAIPLAGALVLSACSATGQDSSDSLQVVANPVAAKPAASPARTAPPAGQVIAMPGVSAIATDAQSHTLVVALGQPPSVRVYDLGALGSPKATVALPGPAESLTASGGEAIASVPGKGVLTRISLPGGQAKAEPVAGQPAEGVPDGANTLVAVRDRKAVEVLAGGKVTKTITGQLYSADGVVKTDSGAVVLDRLRTAVFSVDVQAGTMDEGLRAGDGAANAVADSFGRVLVTDARAGALLAFSTGPLILRQRYPVPGGPYGLAYDHRRNLAWVTLTGRNEVVGFDVRGGEPVEKYRFPTVRQPDSVGVDEQSGRVIVGSAAGEGTQVIQP</sequence>
<keyword evidence="2" id="KW-1185">Reference proteome</keyword>
<organism evidence="1 2">
    <name type="scientific">Amycolatopsis ultiminotia</name>
    <dbReference type="NCBI Taxonomy" id="543629"/>
    <lineage>
        <taxon>Bacteria</taxon>
        <taxon>Bacillati</taxon>
        <taxon>Actinomycetota</taxon>
        <taxon>Actinomycetes</taxon>
        <taxon>Pseudonocardiales</taxon>
        <taxon>Pseudonocardiaceae</taxon>
        <taxon>Amycolatopsis</taxon>
    </lineage>
</organism>
<keyword evidence="1" id="KW-0449">Lipoprotein</keyword>
<protein>
    <submittedName>
        <fullName evidence="1">Lipoprotein</fullName>
    </submittedName>
</protein>
<dbReference type="SUPFAM" id="SSF101898">
    <property type="entry name" value="NHL repeat"/>
    <property type="match status" value="1"/>
</dbReference>
<name>A0ABP6X8V2_9PSEU</name>
<dbReference type="Proteomes" id="UP001500689">
    <property type="component" value="Unassembled WGS sequence"/>
</dbReference>
<evidence type="ECO:0000313" key="1">
    <source>
        <dbReference type="EMBL" id="GAA3563358.1"/>
    </source>
</evidence>
<dbReference type="EMBL" id="BAAAZN010000012">
    <property type="protein sequence ID" value="GAA3563358.1"/>
    <property type="molecule type" value="Genomic_DNA"/>
</dbReference>
<reference evidence="2" key="1">
    <citation type="journal article" date="2019" name="Int. J. Syst. Evol. Microbiol.">
        <title>The Global Catalogue of Microorganisms (GCM) 10K type strain sequencing project: providing services to taxonomists for standard genome sequencing and annotation.</title>
        <authorList>
            <consortium name="The Broad Institute Genomics Platform"/>
            <consortium name="The Broad Institute Genome Sequencing Center for Infectious Disease"/>
            <person name="Wu L."/>
            <person name="Ma J."/>
        </authorList>
    </citation>
    <scope>NUCLEOTIDE SEQUENCE [LARGE SCALE GENOMIC DNA]</scope>
    <source>
        <strain evidence="2">JCM 16898</strain>
    </source>
</reference>
<dbReference type="Gene3D" id="2.130.10.10">
    <property type="entry name" value="YVTN repeat-like/Quinoprotein amine dehydrogenase"/>
    <property type="match status" value="1"/>
</dbReference>
<evidence type="ECO:0000313" key="2">
    <source>
        <dbReference type="Proteomes" id="UP001500689"/>
    </source>
</evidence>
<dbReference type="InterPro" id="IPR015943">
    <property type="entry name" value="WD40/YVTN_repeat-like_dom_sf"/>
</dbReference>